<dbReference type="SUPFAM" id="SSF51182">
    <property type="entry name" value="RmlC-like cupins"/>
    <property type="match status" value="1"/>
</dbReference>
<evidence type="ECO:0000256" key="2">
    <source>
        <dbReference type="ARBA" id="ARBA00023125"/>
    </source>
</evidence>
<evidence type="ECO:0000256" key="4">
    <source>
        <dbReference type="ARBA" id="ARBA00023163"/>
    </source>
</evidence>
<keyword evidence="7" id="KW-1185">Reference proteome</keyword>
<evidence type="ECO:0000259" key="5">
    <source>
        <dbReference type="PROSITE" id="PS01124"/>
    </source>
</evidence>
<evidence type="ECO:0000313" key="6">
    <source>
        <dbReference type="EMBL" id="NML27362.1"/>
    </source>
</evidence>
<dbReference type="PROSITE" id="PS01124">
    <property type="entry name" value="HTH_ARAC_FAMILY_2"/>
    <property type="match status" value="1"/>
</dbReference>
<dbReference type="InterPro" id="IPR003313">
    <property type="entry name" value="AraC-bd"/>
</dbReference>
<dbReference type="PANTHER" id="PTHR43280">
    <property type="entry name" value="ARAC-FAMILY TRANSCRIPTIONAL REGULATOR"/>
    <property type="match status" value="1"/>
</dbReference>
<dbReference type="InterPro" id="IPR018060">
    <property type="entry name" value="HTH_AraC"/>
</dbReference>
<keyword evidence="3" id="KW-0010">Activator</keyword>
<proteinExistence type="predicted"/>
<dbReference type="InterPro" id="IPR011983">
    <property type="entry name" value="HpaA_TReg"/>
</dbReference>
<evidence type="ECO:0000313" key="7">
    <source>
        <dbReference type="Proteomes" id="UP000580043"/>
    </source>
</evidence>
<dbReference type="RefSeq" id="WP_169146896.1">
    <property type="nucleotide sequence ID" value="NZ_JABBGA010000014.1"/>
</dbReference>
<organism evidence="6 7">
    <name type="scientific">Zoogloea dura</name>
    <dbReference type="NCBI Taxonomy" id="2728840"/>
    <lineage>
        <taxon>Bacteria</taxon>
        <taxon>Pseudomonadati</taxon>
        <taxon>Pseudomonadota</taxon>
        <taxon>Betaproteobacteria</taxon>
        <taxon>Rhodocyclales</taxon>
        <taxon>Zoogloeaceae</taxon>
        <taxon>Zoogloea</taxon>
    </lineage>
</organism>
<dbReference type="SMART" id="SM00342">
    <property type="entry name" value="HTH_ARAC"/>
    <property type="match status" value="1"/>
</dbReference>
<sequence>MSTFDIPGPADPRGQPSAQAIPDIYITRIYEGDPDCDVHYETFGRLAEIFGRNTPAHRHSLFYQVHVLTRGSIRLQLDDQAYFGEAPLVFITPPAIPHAFYSDEDTDGHVITVRQEVVRSWYASLPGLWPDAQLREAAFLPLGGAEEGGQGEVARLLQLAELLRQEFGGRNKGRSAAVRALGLCFFISLHRLLATHTPASSLKRERGEDLRIFLNFCDLVEAHFRDHLTLPDYARQLSVTEARLNDVCRRMANLASKEVVHDRLLQEARRLLRFSTTPVGELSYALGFADPAYFSRFFTRRTGLTPSQFRIQHQDQVR</sequence>
<keyword evidence="1" id="KW-0805">Transcription regulation</keyword>
<dbReference type="Pfam" id="PF12833">
    <property type="entry name" value="HTH_18"/>
    <property type="match status" value="1"/>
</dbReference>
<dbReference type="SUPFAM" id="SSF46689">
    <property type="entry name" value="Homeodomain-like"/>
    <property type="match status" value="1"/>
</dbReference>
<gene>
    <name evidence="6" type="primary">hpaA</name>
    <name evidence="6" type="ORF">HHL15_16530</name>
</gene>
<dbReference type="Gene3D" id="1.10.10.60">
    <property type="entry name" value="Homeodomain-like"/>
    <property type="match status" value="1"/>
</dbReference>
<dbReference type="AlphaFoldDB" id="A0A848G870"/>
<dbReference type="NCBIfam" id="TIGR02297">
    <property type="entry name" value="HpaA"/>
    <property type="match status" value="1"/>
</dbReference>
<dbReference type="Proteomes" id="UP000580043">
    <property type="component" value="Unassembled WGS sequence"/>
</dbReference>
<name>A0A848G870_9RHOO</name>
<dbReference type="Pfam" id="PF02311">
    <property type="entry name" value="AraC_binding"/>
    <property type="match status" value="1"/>
</dbReference>
<keyword evidence="4" id="KW-0804">Transcription</keyword>
<feature type="domain" description="HTH araC/xylS-type" evidence="5">
    <location>
        <begin position="214"/>
        <end position="312"/>
    </location>
</feature>
<dbReference type="InterPro" id="IPR011051">
    <property type="entry name" value="RmlC_Cupin_sf"/>
</dbReference>
<dbReference type="InterPro" id="IPR014710">
    <property type="entry name" value="RmlC-like_jellyroll"/>
</dbReference>
<reference evidence="6 7" key="1">
    <citation type="submission" date="2020-04" db="EMBL/GenBank/DDBJ databases">
        <title>Zoogloea sp. G-4-1-14 isolated from soil.</title>
        <authorList>
            <person name="Dahal R.H."/>
        </authorList>
    </citation>
    <scope>NUCLEOTIDE SEQUENCE [LARGE SCALE GENOMIC DNA]</scope>
    <source>
        <strain evidence="6 7">G-4-1-14</strain>
    </source>
</reference>
<protein>
    <submittedName>
        <fullName evidence="6">4-hydroxyphenylacetate catabolism regulatory protein HpaA</fullName>
    </submittedName>
</protein>
<evidence type="ECO:0000256" key="3">
    <source>
        <dbReference type="ARBA" id="ARBA00023159"/>
    </source>
</evidence>
<dbReference type="EMBL" id="JABBGA010000014">
    <property type="protein sequence ID" value="NML27362.1"/>
    <property type="molecule type" value="Genomic_DNA"/>
</dbReference>
<dbReference type="GO" id="GO:0003700">
    <property type="term" value="F:DNA-binding transcription factor activity"/>
    <property type="evidence" value="ECO:0007669"/>
    <property type="project" value="InterPro"/>
</dbReference>
<dbReference type="PANTHER" id="PTHR43280:SF19">
    <property type="entry name" value="4-HYDROXYPHENYLACETATE CATABOLISM PROTEIN"/>
    <property type="match status" value="1"/>
</dbReference>
<evidence type="ECO:0000256" key="1">
    <source>
        <dbReference type="ARBA" id="ARBA00023015"/>
    </source>
</evidence>
<dbReference type="InterPro" id="IPR009057">
    <property type="entry name" value="Homeodomain-like_sf"/>
</dbReference>
<keyword evidence="2" id="KW-0238">DNA-binding</keyword>
<dbReference type="Gene3D" id="2.60.120.10">
    <property type="entry name" value="Jelly Rolls"/>
    <property type="match status" value="1"/>
</dbReference>
<accession>A0A848G870</accession>
<dbReference type="InterPro" id="IPR020449">
    <property type="entry name" value="Tscrpt_reg_AraC-type_HTH"/>
</dbReference>
<dbReference type="GO" id="GO:0043565">
    <property type="term" value="F:sequence-specific DNA binding"/>
    <property type="evidence" value="ECO:0007669"/>
    <property type="project" value="InterPro"/>
</dbReference>
<dbReference type="PRINTS" id="PR00032">
    <property type="entry name" value="HTHARAC"/>
</dbReference>
<comment type="caution">
    <text evidence="6">The sequence shown here is derived from an EMBL/GenBank/DDBJ whole genome shotgun (WGS) entry which is preliminary data.</text>
</comment>